<evidence type="ECO:0000313" key="3">
    <source>
        <dbReference type="Proteomes" id="UP000218102"/>
    </source>
</evidence>
<dbReference type="Proteomes" id="UP000234744">
    <property type="component" value="Unassembled WGS sequence"/>
</dbReference>
<comment type="caution">
    <text evidence="1">The sequence shown here is derived from an EMBL/GenBank/DDBJ whole genome shotgun (WGS) entry which is preliminary data.</text>
</comment>
<dbReference type="Proteomes" id="UP000218102">
    <property type="component" value="Unassembled WGS sequence"/>
</dbReference>
<dbReference type="EMBL" id="NTME01000008">
    <property type="protein sequence ID" value="PBJ95504.1"/>
    <property type="molecule type" value="Genomic_DNA"/>
</dbReference>
<organism evidence="1 3">
    <name type="scientific">Pseudomonas plecoglossicida</name>
    <dbReference type="NCBI Taxonomy" id="70775"/>
    <lineage>
        <taxon>Bacteria</taxon>
        <taxon>Pseudomonadati</taxon>
        <taxon>Pseudomonadota</taxon>
        <taxon>Gammaproteobacteria</taxon>
        <taxon>Pseudomonadales</taxon>
        <taxon>Pseudomonadaceae</taxon>
        <taxon>Pseudomonas</taxon>
    </lineage>
</organism>
<protein>
    <submittedName>
        <fullName evidence="1">Uncharacterized protein</fullName>
    </submittedName>
</protein>
<sequence length="68" mass="7638">MPKQPAVLFPDHPAYTEAVDAMRRYHEAQSAGASTEEVERLRLLAEDLFQAVTDYQLRALGRPSATLH</sequence>
<evidence type="ECO:0000313" key="2">
    <source>
        <dbReference type="EMBL" id="PLV15185.1"/>
    </source>
</evidence>
<accession>A0A2A3M646</accession>
<dbReference type="AlphaFoldDB" id="A0A2A3M646"/>
<reference evidence="2 4" key="2">
    <citation type="submission" date="2017-12" db="EMBL/GenBank/DDBJ databases">
        <title>Detection of the carbapenemase gene blaVIM-5 in members of the Pseudomonas putida group isolated from polluted Nigerian wetlands.</title>
        <authorList>
            <person name="Adelowo O."/>
            <person name="Vollmers J."/>
            <person name="Maeusezahl I."/>
            <person name="Kaster A.-K."/>
            <person name="Mueller J.A."/>
        </authorList>
    </citation>
    <scope>NUCLEOTIDE SEQUENCE [LARGE SCALE GENOMIC DNA]</scope>
    <source>
        <strain evidence="2 4">MR69</strain>
    </source>
</reference>
<proteinExistence type="predicted"/>
<name>A0A2A3M646_PSEDL</name>
<dbReference type="EMBL" id="PJCJ01000004">
    <property type="protein sequence ID" value="PLV15185.1"/>
    <property type="molecule type" value="Genomic_DNA"/>
</dbReference>
<dbReference type="GeneID" id="83682985"/>
<keyword evidence="4" id="KW-1185">Reference proteome</keyword>
<gene>
    <name evidence="1" type="ORF">CMV24_10555</name>
    <name evidence="2" type="ORF">CXG47_10130</name>
</gene>
<evidence type="ECO:0000313" key="1">
    <source>
        <dbReference type="EMBL" id="PBJ95504.1"/>
    </source>
</evidence>
<dbReference type="RefSeq" id="WP_028699230.1">
    <property type="nucleotide sequence ID" value="NZ_NTME01000008.1"/>
</dbReference>
<evidence type="ECO:0000313" key="4">
    <source>
        <dbReference type="Proteomes" id="UP000234744"/>
    </source>
</evidence>
<reference evidence="1 3" key="1">
    <citation type="submission" date="2017-09" db="EMBL/GenBank/DDBJ databases">
        <authorList>
            <person name="Ehlers B."/>
            <person name="Leendertz F.H."/>
        </authorList>
    </citation>
    <scope>NUCLEOTIDE SEQUENCE [LARGE SCALE GENOMIC DNA]</scope>
    <source>
        <strain evidence="1 3">DJ-1</strain>
    </source>
</reference>